<dbReference type="OrthoDB" id="10507704at2759"/>
<keyword evidence="3" id="KW-1185">Reference proteome</keyword>
<dbReference type="RefSeq" id="XP_007783340.1">
    <property type="nucleotide sequence ID" value="XM_007785150.1"/>
</dbReference>
<dbReference type="Proteomes" id="UP000016924">
    <property type="component" value="Unassembled WGS sequence"/>
</dbReference>
<sequence>MDMKPFNLDRSVASLYTFNLYLRNRETNHNNRTSPAGEVNDRDESGRDRAGPSTTQMEPAEETNETTAENAETTGEPAGLFGGNGVTTDAAESSANTTTASPQAAMVQPSQTPTVPTTNVANNPSANMGVATTAAAPALHLGLAPNNPPADNGSDESDEDTFTLKGLARTLNKLFPEGLTVGMANAMPAVMEAFEGNLDDNNAANANGGNAALTKEERYLKYLCEFIEALSVSKVQAEQKENITLQHLRVANEREARLRAEGEGLRTSLGYWEQSYNAVFAGAGNGNGPTAPQHGESSSAGAAREAALAATQHTAPQPTTTMAPATQPPGNMWPMMLALDRLRRDNMRLYDIVGQLTTRCRALEQRHTLDHPSDADFFASTENWNNTTMATGGFDANTQTQPPFAPVPIDGMDGTNISVMLAMNNPEVMQAAGRAFFREFNYQAAQIANAMMAANLAQQPAPPLPVPGPQPPAPGAAPPSAPMAPTNPAPSPGTQGPAGPSDPAGAL</sequence>
<feature type="compositionally biased region" description="Low complexity" evidence="1">
    <location>
        <begin position="87"/>
        <end position="114"/>
    </location>
</feature>
<evidence type="ECO:0000313" key="3">
    <source>
        <dbReference type="Proteomes" id="UP000016924"/>
    </source>
</evidence>
<proteinExistence type="predicted"/>
<dbReference type="GeneID" id="19904481"/>
<feature type="compositionally biased region" description="Pro residues" evidence="1">
    <location>
        <begin position="461"/>
        <end position="491"/>
    </location>
</feature>
<dbReference type="AlphaFoldDB" id="R7Z1Q2"/>
<dbReference type="EMBL" id="JH767592">
    <property type="protein sequence ID" value="EON68023.1"/>
    <property type="molecule type" value="Genomic_DNA"/>
</dbReference>
<evidence type="ECO:0000313" key="2">
    <source>
        <dbReference type="EMBL" id="EON68023.1"/>
    </source>
</evidence>
<organism evidence="2 3">
    <name type="scientific">Coniosporium apollinis (strain CBS 100218)</name>
    <name type="common">Rock-inhabiting black yeast</name>
    <dbReference type="NCBI Taxonomy" id="1168221"/>
    <lineage>
        <taxon>Eukaryota</taxon>
        <taxon>Fungi</taxon>
        <taxon>Dikarya</taxon>
        <taxon>Ascomycota</taxon>
        <taxon>Pezizomycotina</taxon>
        <taxon>Dothideomycetes</taxon>
        <taxon>Dothideomycetes incertae sedis</taxon>
        <taxon>Coniosporium</taxon>
    </lineage>
</organism>
<feature type="compositionally biased region" description="Low complexity" evidence="1">
    <location>
        <begin position="300"/>
        <end position="329"/>
    </location>
</feature>
<feature type="compositionally biased region" description="Basic and acidic residues" evidence="1">
    <location>
        <begin position="39"/>
        <end position="50"/>
    </location>
</feature>
<reference evidence="3" key="1">
    <citation type="submission" date="2012-06" db="EMBL/GenBank/DDBJ databases">
        <title>The genome sequence of Coniosporium apollinis CBS 100218.</title>
        <authorList>
            <consortium name="The Broad Institute Genome Sequencing Platform"/>
            <person name="Cuomo C."/>
            <person name="Gorbushina A."/>
            <person name="Noack S."/>
            <person name="Walker B."/>
            <person name="Young S.K."/>
            <person name="Zeng Q."/>
            <person name="Gargeya S."/>
            <person name="Fitzgerald M."/>
            <person name="Haas B."/>
            <person name="Abouelleil A."/>
            <person name="Alvarado L."/>
            <person name="Arachchi H.M."/>
            <person name="Berlin A.M."/>
            <person name="Chapman S.B."/>
            <person name="Goldberg J."/>
            <person name="Griggs A."/>
            <person name="Gujja S."/>
            <person name="Hansen M."/>
            <person name="Howarth C."/>
            <person name="Imamovic A."/>
            <person name="Larimer J."/>
            <person name="McCowan C."/>
            <person name="Montmayeur A."/>
            <person name="Murphy C."/>
            <person name="Neiman D."/>
            <person name="Pearson M."/>
            <person name="Priest M."/>
            <person name="Roberts A."/>
            <person name="Saif S."/>
            <person name="Shea T."/>
            <person name="Sisk P."/>
            <person name="Sykes S."/>
            <person name="Wortman J."/>
            <person name="Nusbaum C."/>
            <person name="Birren B."/>
        </authorList>
    </citation>
    <scope>NUCLEOTIDE SEQUENCE [LARGE SCALE GENOMIC DNA]</scope>
    <source>
        <strain evidence="3">CBS 100218</strain>
    </source>
</reference>
<name>R7Z1Q2_CONA1</name>
<feature type="region of interest" description="Disordered" evidence="1">
    <location>
        <begin position="283"/>
        <end position="329"/>
    </location>
</feature>
<gene>
    <name evidence="2" type="ORF">W97_07170</name>
</gene>
<dbReference type="PANTHER" id="PTHR45725">
    <property type="entry name" value="FORMIN HOMOLOGY 2 FAMILY MEMBER"/>
    <property type="match status" value="1"/>
</dbReference>
<protein>
    <submittedName>
        <fullName evidence="2">Uncharacterized protein</fullName>
    </submittedName>
</protein>
<dbReference type="PANTHER" id="PTHR45725:SF1">
    <property type="entry name" value="DISHEVELLED ASSOCIATED ACTIVATOR OF MORPHOGENESIS, ISOFORM D"/>
    <property type="match status" value="1"/>
</dbReference>
<dbReference type="HOGENOM" id="CLU_537478_0_0_1"/>
<dbReference type="InterPro" id="IPR051425">
    <property type="entry name" value="Formin_Homology"/>
</dbReference>
<feature type="region of interest" description="Disordered" evidence="1">
    <location>
        <begin position="461"/>
        <end position="507"/>
    </location>
</feature>
<accession>R7Z1Q2</accession>
<feature type="compositionally biased region" description="Low complexity" evidence="1">
    <location>
        <begin position="65"/>
        <end position="79"/>
    </location>
</feature>
<evidence type="ECO:0000256" key="1">
    <source>
        <dbReference type="SAM" id="MobiDB-lite"/>
    </source>
</evidence>
<feature type="region of interest" description="Disordered" evidence="1">
    <location>
        <begin position="27"/>
        <end position="114"/>
    </location>
</feature>